<evidence type="ECO:0000256" key="2">
    <source>
        <dbReference type="ARBA" id="ARBA00011073"/>
    </source>
</evidence>
<dbReference type="AlphaFoldDB" id="K9ZQ87"/>
<proteinExistence type="inferred from homology"/>
<gene>
    <name evidence="12" type="ordered locus">Anacy_5366</name>
</gene>
<dbReference type="PROSITE" id="PS00136">
    <property type="entry name" value="SUBTILASE_ASP"/>
    <property type="match status" value="1"/>
</dbReference>
<feature type="domain" description="Peptidase S8/S53" evidence="10">
    <location>
        <begin position="539"/>
        <end position="813"/>
    </location>
</feature>
<evidence type="ECO:0000256" key="4">
    <source>
        <dbReference type="ARBA" id="ARBA00022670"/>
    </source>
</evidence>
<keyword evidence="7 8" id="KW-0720">Serine protease</keyword>
<dbReference type="InterPro" id="IPR000209">
    <property type="entry name" value="Peptidase_S8/S53_dom"/>
</dbReference>
<evidence type="ECO:0000256" key="1">
    <source>
        <dbReference type="ARBA" id="ARBA00004613"/>
    </source>
</evidence>
<dbReference type="PROSITE" id="PS00137">
    <property type="entry name" value="SUBTILASE_HIS"/>
    <property type="match status" value="1"/>
</dbReference>
<keyword evidence="13" id="KW-1185">Reference proteome</keyword>
<dbReference type="PANTHER" id="PTHR43399:SF4">
    <property type="entry name" value="CELL WALL-ASSOCIATED PROTEASE"/>
    <property type="match status" value="1"/>
</dbReference>
<dbReference type="InterPro" id="IPR018247">
    <property type="entry name" value="EF_Hand_1_Ca_BS"/>
</dbReference>
<dbReference type="InterPro" id="IPR051048">
    <property type="entry name" value="Peptidase_S8/S53_subtilisin"/>
</dbReference>
<dbReference type="GO" id="GO:0006508">
    <property type="term" value="P:proteolysis"/>
    <property type="evidence" value="ECO:0007669"/>
    <property type="project" value="UniProtKB-KW"/>
</dbReference>
<dbReference type="GO" id="GO:0005509">
    <property type="term" value="F:calcium ion binding"/>
    <property type="evidence" value="ECO:0007669"/>
    <property type="project" value="InterPro"/>
</dbReference>
<dbReference type="HOGENOM" id="CLU_269034_0_0_3"/>
<dbReference type="Pfam" id="PF17210">
    <property type="entry name" value="SdrD_B"/>
    <property type="match status" value="2"/>
</dbReference>
<evidence type="ECO:0000313" key="13">
    <source>
        <dbReference type="Proteomes" id="UP000010474"/>
    </source>
</evidence>
<protein>
    <submittedName>
        <fullName evidence="12">Peptidase S8 and S53 subtilisin kexin sedolisin</fullName>
    </submittedName>
</protein>
<comment type="similarity">
    <text evidence="2 8 9">Belongs to the peptidase S8 family.</text>
</comment>
<dbReference type="InterPro" id="IPR011049">
    <property type="entry name" value="Serralysin-like_metalloprot_C"/>
</dbReference>
<dbReference type="PRINTS" id="PR00313">
    <property type="entry name" value="CABNDNGRPT"/>
</dbReference>
<dbReference type="GO" id="GO:0004252">
    <property type="term" value="F:serine-type endopeptidase activity"/>
    <property type="evidence" value="ECO:0007669"/>
    <property type="project" value="UniProtKB-UniRule"/>
</dbReference>
<feature type="active site" description="Charge relay system" evidence="8">
    <location>
        <position position="588"/>
    </location>
</feature>
<feature type="active site" description="Charge relay system" evidence="8">
    <location>
        <position position="773"/>
    </location>
</feature>
<dbReference type="InterPro" id="IPR013783">
    <property type="entry name" value="Ig-like_fold"/>
</dbReference>
<dbReference type="Gene3D" id="3.40.50.200">
    <property type="entry name" value="Peptidase S8/S53 domain"/>
    <property type="match status" value="1"/>
</dbReference>
<evidence type="ECO:0000313" key="12">
    <source>
        <dbReference type="EMBL" id="AFZ60687.1"/>
    </source>
</evidence>
<evidence type="ECO:0000256" key="3">
    <source>
        <dbReference type="ARBA" id="ARBA00022525"/>
    </source>
</evidence>
<dbReference type="SUPFAM" id="SSF51120">
    <property type="entry name" value="beta-Roll"/>
    <property type="match status" value="5"/>
</dbReference>
<dbReference type="SUPFAM" id="SSF52743">
    <property type="entry name" value="Subtilisin-like"/>
    <property type="match status" value="1"/>
</dbReference>
<dbReference type="InterPro" id="IPR036852">
    <property type="entry name" value="Peptidase_S8/S53_dom_sf"/>
</dbReference>
<dbReference type="Gene3D" id="2.150.10.10">
    <property type="entry name" value="Serralysin-like metalloprotease, C-terminal"/>
    <property type="match status" value="3"/>
</dbReference>
<dbReference type="InterPro" id="IPR023828">
    <property type="entry name" value="Peptidase_S8_Ser-AS"/>
</dbReference>
<dbReference type="EMBL" id="CP003659">
    <property type="protein sequence ID" value="AFZ60687.1"/>
    <property type="molecule type" value="Genomic_DNA"/>
</dbReference>
<dbReference type="PROSITE" id="PS00330">
    <property type="entry name" value="HEMOLYSIN_CALCIUM"/>
    <property type="match status" value="8"/>
</dbReference>
<dbReference type="PATRIC" id="fig|272123.3.peg.5820"/>
<evidence type="ECO:0000256" key="8">
    <source>
        <dbReference type="PROSITE-ProRule" id="PRU01240"/>
    </source>
</evidence>
<dbReference type="PROSITE" id="PS00138">
    <property type="entry name" value="SUBTILASE_SER"/>
    <property type="match status" value="1"/>
</dbReference>
<dbReference type="InterPro" id="IPR015500">
    <property type="entry name" value="Peptidase_S8_subtilisin-rel"/>
</dbReference>
<organism evidence="12 13">
    <name type="scientific">Anabaena cylindrica (strain ATCC 27899 / PCC 7122)</name>
    <dbReference type="NCBI Taxonomy" id="272123"/>
    <lineage>
        <taxon>Bacteria</taxon>
        <taxon>Bacillati</taxon>
        <taxon>Cyanobacteriota</taxon>
        <taxon>Cyanophyceae</taxon>
        <taxon>Nostocales</taxon>
        <taxon>Nostocaceae</taxon>
        <taxon>Anabaena</taxon>
    </lineage>
</organism>
<keyword evidence="3" id="KW-0964">Secreted</keyword>
<evidence type="ECO:0000256" key="6">
    <source>
        <dbReference type="ARBA" id="ARBA00022801"/>
    </source>
</evidence>
<keyword evidence="6 8" id="KW-0378">Hydrolase</keyword>
<name>K9ZQ87_ANACC</name>
<sequence length="1217" mass="127162">MTDNTLNTARNLGILSTTQTFNDFVGTTDPNDYYLFYLNSTQNLYLNISGGYYGLELYRDTNNNGLIESGETLISMTPDGSSLSSGGLSISQKVQSINNSYTKTISINGSLASGTYYVRVYSSGSNTNYNVAFSTQNIDTGTGIGGGTSGNDILNGTSGMDNLNGYEGNDILNGYGGMDNLNGDSGDDTLNGGDGMDNLNGGSGNDILNGGADADNINGGSGDDIINGGSGNDNINGGSGSDKAIFSGLSTGYSINMNGTSGTISGIDGTDLLTGIEYLQFDDRLISLLPSGEIRGNKWHDLNANGIKESSETGLSGWSVYIDGNNNNQLDAGETFTTTDINGNYAFTNLNAGTYILREVAQVSWQTSTPIGNSYTVDLNNGSTVNNQDFGGYQFGEISGNVWNDVNSNKIQNPDELGLSVWTVYLDQNQNHQLDVNELSTTTDINGNYTFNNLKPGTYYVAQVLKNNWQQTYPSSSLNQIQTQNLPVVTTTGSNAPVYLPNNDFFTANITPSTNISSSLINIDDFRADSRFAGINGSGWTTVILDTGIDLDDAFFGPDNNGDGIADRIVYQYDFADGDADASDVNGHGSNVSSIVASSDSIYTGMAPGANIIHLKVFKNNGSGNFGYTEQALQWVINNAAAYNIASVNMSLSDEQNYNTPQYLYGIGDELAALAAMNVIAVSASGNDFYRFNSVAGVSYPAADPNSLSIGAVYDANMGSVAYQSGATAVSTGSDRITPFSQRHQTLTTVFAPGAPITGAGPNSDLITQSGTSQAAPHITGIVVLAQQLAQQTLGRKLTFTEISNLLKSTGTTINDGDDEDDNVTNTGLNFKRVDVLALGEAILNLSYVQKTHTVNLSSGQQVANINFGNRSLAIFGTANKDTITGTINDDIIEGLSGNDTLNGGNGNDTLRGGDGNDILNGGAGVDYLEGGLGNDTFIVDNIGDVILENANAGTDIVQSSVTYALANNVENLTLIGNSAINGFGNSLNNKLIGNTASNTLTGGAGNDNLNGGAGVDYLEGGLGNDTFIVDNIGDAIFENANAGTDIVQSSVTYTLANNVENLTLIGNSAINGFGNSLNNKLIGNTASNTLTGGAGNDNLNGGTGADTLIGGLGNDIIYLGVDFDSDNVLYNLGDGADTIYQFNRDAGDRIGFTNLSSIDIHTNGINTYFRLSDGITGNASFATGALLMTLVSSSGFTSNNIGLNLTNDNTATFLFA</sequence>
<dbReference type="GO" id="GO:0005576">
    <property type="term" value="C:extracellular region"/>
    <property type="evidence" value="ECO:0007669"/>
    <property type="project" value="UniProtKB-SubCell"/>
</dbReference>
<dbReference type="PROSITE" id="PS51892">
    <property type="entry name" value="SUBTILASE"/>
    <property type="match status" value="1"/>
</dbReference>
<dbReference type="Pfam" id="PF00082">
    <property type="entry name" value="Peptidase_S8"/>
    <property type="match status" value="1"/>
</dbReference>
<dbReference type="STRING" id="272123.Anacy_5366"/>
<feature type="domain" description="SD-repeat containing protein B" evidence="11">
    <location>
        <begin position="399"/>
        <end position="483"/>
    </location>
</feature>
<reference evidence="13" key="1">
    <citation type="journal article" date="2013" name="Proc. Natl. Acad. Sci. U.S.A.">
        <title>Improving the coverage of the cyanobacterial phylum using diversity-driven genome sequencing.</title>
        <authorList>
            <person name="Shih P.M."/>
            <person name="Wu D."/>
            <person name="Latifi A."/>
            <person name="Axen S.D."/>
            <person name="Fewer D.P."/>
            <person name="Talla E."/>
            <person name="Calteau A."/>
            <person name="Cai F."/>
            <person name="Tandeau de Marsac N."/>
            <person name="Rippka R."/>
            <person name="Herdman M."/>
            <person name="Sivonen K."/>
            <person name="Coursin T."/>
            <person name="Laurent T."/>
            <person name="Goodwin L."/>
            <person name="Nolan M."/>
            <person name="Davenport K.W."/>
            <person name="Han C.S."/>
            <person name="Rubin E.M."/>
            <person name="Eisen J.A."/>
            <person name="Woyke T."/>
            <person name="Gugger M."/>
            <person name="Kerfeld C.A."/>
        </authorList>
    </citation>
    <scope>NUCLEOTIDE SEQUENCE [LARGE SCALE GENOMIC DNA]</scope>
    <source>
        <strain evidence="13">ATCC 27899 / PCC 7122</strain>
    </source>
</reference>
<dbReference type="RefSeq" id="WP_015217299.1">
    <property type="nucleotide sequence ID" value="NC_019771.1"/>
</dbReference>
<keyword evidence="5" id="KW-0732">Signal</keyword>
<evidence type="ECO:0000256" key="9">
    <source>
        <dbReference type="RuleBase" id="RU003355"/>
    </source>
</evidence>
<dbReference type="PANTHER" id="PTHR43399">
    <property type="entry name" value="SUBTILISIN-RELATED"/>
    <property type="match status" value="1"/>
</dbReference>
<dbReference type="InterPro" id="IPR033764">
    <property type="entry name" value="Sdr_B"/>
</dbReference>
<dbReference type="InterPro" id="IPR022398">
    <property type="entry name" value="Peptidase_S8_His-AS"/>
</dbReference>
<dbReference type="eggNOG" id="COG2931">
    <property type="taxonomic scope" value="Bacteria"/>
</dbReference>
<dbReference type="InterPro" id="IPR001343">
    <property type="entry name" value="Hemolysn_Ca-bd"/>
</dbReference>
<comment type="subcellular location">
    <subcellularLocation>
        <location evidence="1">Secreted</location>
    </subcellularLocation>
</comment>
<dbReference type="PROSITE" id="PS00018">
    <property type="entry name" value="EF_HAND_1"/>
    <property type="match status" value="1"/>
</dbReference>
<feature type="domain" description="SD-repeat containing protein B" evidence="11">
    <location>
        <begin position="299"/>
        <end position="378"/>
    </location>
</feature>
<evidence type="ECO:0000256" key="5">
    <source>
        <dbReference type="ARBA" id="ARBA00022729"/>
    </source>
</evidence>
<dbReference type="Gene3D" id="2.60.40.10">
    <property type="entry name" value="Immunoglobulins"/>
    <property type="match status" value="2"/>
</dbReference>
<keyword evidence="4 8" id="KW-0645">Protease</keyword>
<accession>K9ZQ87</accession>
<dbReference type="eggNOG" id="COG1404">
    <property type="taxonomic scope" value="Bacteria"/>
</dbReference>
<evidence type="ECO:0000259" key="10">
    <source>
        <dbReference type="Pfam" id="PF00082"/>
    </source>
</evidence>
<feature type="active site" description="Charge relay system" evidence="8">
    <location>
        <position position="546"/>
    </location>
</feature>
<dbReference type="KEGG" id="acy:Anacy_5366"/>
<dbReference type="OrthoDB" id="472999at2"/>
<dbReference type="SUPFAM" id="SSF89260">
    <property type="entry name" value="Collagen-binding domain"/>
    <property type="match status" value="1"/>
</dbReference>
<dbReference type="InterPro" id="IPR023827">
    <property type="entry name" value="Peptidase_S8_Asp-AS"/>
</dbReference>
<dbReference type="InterPro" id="IPR018511">
    <property type="entry name" value="Hemolysin-typ_Ca-bd_CS"/>
</dbReference>
<evidence type="ECO:0000256" key="7">
    <source>
        <dbReference type="ARBA" id="ARBA00022825"/>
    </source>
</evidence>
<dbReference type="Proteomes" id="UP000010474">
    <property type="component" value="Chromosome"/>
</dbReference>
<dbReference type="SUPFAM" id="SSF117074">
    <property type="entry name" value="Hypothetical protein PA1324"/>
    <property type="match status" value="2"/>
</dbReference>
<dbReference type="PRINTS" id="PR00723">
    <property type="entry name" value="SUBTILISIN"/>
</dbReference>
<dbReference type="Gene3D" id="2.60.120.380">
    <property type="match status" value="1"/>
</dbReference>
<dbReference type="Pfam" id="PF00353">
    <property type="entry name" value="HemolysinCabind"/>
    <property type="match status" value="5"/>
</dbReference>
<evidence type="ECO:0000259" key="11">
    <source>
        <dbReference type="Pfam" id="PF17210"/>
    </source>
</evidence>